<protein>
    <submittedName>
        <fullName evidence="2">Pimeloyl-ACP methyl ester carboxylesterase</fullName>
    </submittedName>
</protein>
<dbReference type="OrthoDB" id="8957634at2"/>
<dbReference type="Pfam" id="PF00561">
    <property type="entry name" value="Abhydrolase_1"/>
    <property type="match status" value="1"/>
</dbReference>
<feature type="domain" description="AB hydrolase-1" evidence="1">
    <location>
        <begin position="24"/>
        <end position="264"/>
    </location>
</feature>
<dbReference type="InterPro" id="IPR050471">
    <property type="entry name" value="AB_hydrolase"/>
</dbReference>
<dbReference type="AlphaFoldDB" id="A0A542DEI3"/>
<dbReference type="SUPFAM" id="SSF53474">
    <property type="entry name" value="alpha/beta-Hydrolases"/>
    <property type="match status" value="1"/>
</dbReference>
<accession>A0A542DEI3</accession>
<evidence type="ECO:0000313" key="2">
    <source>
        <dbReference type="EMBL" id="TQJ01481.1"/>
    </source>
</evidence>
<dbReference type="InterPro" id="IPR029058">
    <property type="entry name" value="AB_hydrolase_fold"/>
</dbReference>
<dbReference type="PANTHER" id="PTHR43433">
    <property type="entry name" value="HYDROLASE, ALPHA/BETA FOLD FAMILY PROTEIN"/>
    <property type="match status" value="1"/>
</dbReference>
<evidence type="ECO:0000313" key="3">
    <source>
        <dbReference type="Proteomes" id="UP000320876"/>
    </source>
</evidence>
<name>A0A542DEI3_AMYCI</name>
<keyword evidence="3" id="KW-1185">Reference proteome</keyword>
<evidence type="ECO:0000259" key="1">
    <source>
        <dbReference type="Pfam" id="PF00561"/>
    </source>
</evidence>
<proteinExistence type="predicted"/>
<comment type="caution">
    <text evidence="2">The sequence shown here is derived from an EMBL/GenBank/DDBJ whole genome shotgun (WGS) entry which is preliminary data.</text>
</comment>
<dbReference type="EMBL" id="VFML01000001">
    <property type="protein sequence ID" value="TQJ01481.1"/>
    <property type="molecule type" value="Genomic_DNA"/>
</dbReference>
<dbReference type="RefSeq" id="WP_141996279.1">
    <property type="nucleotide sequence ID" value="NZ_VFML01000001.1"/>
</dbReference>
<dbReference type="GO" id="GO:0004806">
    <property type="term" value="F:triacylglycerol lipase activity"/>
    <property type="evidence" value="ECO:0007669"/>
    <property type="project" value="TreeGrafter"/>
</dbReference>
<reference evidence="2 3" key="1">
    <citation type="submission" date="2019-06" db="EMBL/GenBank/DDBJ databases">
        <title>Sequencing the genomes of 1000 actinobacteria strains.</title>
        <authorList>
            <person name="Klenk H.-P."/>
        </authorList>
    </citation>
    <scope>NUCLEOTIDE SEQUENCE [LARGE SCALE GENOMIC DNA]</scope>
    <source>
        <strain evidence="2 3">DSM 45679</strain>
    </source>
</reference>
<sequence>MTQRTVRTDGVELCLETFGDPADPALLLISGAAGSMDQWEPAFCARLAGEGRFVIRYDHRDTGGSSTSPVGAPSYSGDDLATDPVRILDALGIDRAHLVGISMGGGLAQYLAARRAERLLTLTLIATSPAGECSERRSLPPSEPRIRAVFENPAPEPAWDDRSAVIDYLVEAERPFAGSLGFDEQRARRTATVVVDRTRDIAASVTNHWVIDGGSTDRFRLADITLPTLVLHGTDDPLFPLGHGEALAAEIPGATFVPLHGMGHEMPPRPLWDTAVSAIVGHTAQRRT</sequence>
<dbReference type="InterPro" id="IPR000073">
    <property type="entry name" value="AB_hydrolase_1"/>
</dbReference>
<organism evidence="2 3">
    <name type="scientific">Amycolatopsis cihanbeyliensis</name>
    <dbReference type="NCBI Taxonomy" id="1128664"/>
    <lineage>
        <taxon>Bacteria</taxon>
        <taxon>Bacillati</taxon>
        <taxon>Actinomycetota</taxon>
        <taxon>Actinomycetes</taxon>
        <taxon>Pseudonocardiales</taxon>
        <taxon>Pseudonocardiaceae</taxon>
        <taxon>Amycolatopsis</taxon>
    </lineage>
</organism>
<dbReference type="PANTHER" id="PTHR43433:SF5">
    <property type="entry name" value="AB HYDROLASE-1 DOMAIN-CONTAINING PROTEIN"/>
    <property type="match status" value="1"/>
</dbReference>
<dbReference type="GO" id="GO:0046503">
    <property type="term" value="P:glycerolipid catabolic process"/>
    <property type="evidence" value="ECO:0007669"/>
    <property type="project" value="TreeGrafter"/>
</dbReference>
<dbReference type="PRINTS" id="PR00111">
    <property type="entry name" value="ABHYDROLASE"/>
</dbReference>
<gene>
    <name evidence="2" type="ORF">FB471_1166</name>
</gene>
<dbReference type="Gene3D" id="3.40.50.1820">
    <property type="entry name" value="alpha/beta hydrolase"/>
    <property type="match status" value="1"/>
</dbReference>
<dbReference type="Proteomes" id="UP000320876">
    <property type="component" value="Unassembled WGS sequence"/>
</dbReference>